<gene>
    <name evidence="6" type="ORF">CTEN210_12550</name>
</gene>
<protein>
    <recommendedName>
        <fullName evidence="5">VASt domain-containing protein</fullName>
    </recommendedName>
</protein>
<dbReference type="PROSITE" id="PS51778">
    <property type="entry name" value="VAST"/>
    <property type="match status" value="1"/>
</dbReference>
<evidence type="ECO:0000256" key="4">
    <source>
        <dbReference type="SAM" id="Phobius"/>
    </source>
</evidence>
<keyword evidence="4" id="KW-1133">Transmembrane helix</keyword>
<feature type="transmembrane region" description="Helical" evidence="4">
    <location>
        <begin position="377"/>
        <end position="403"/>
    </location>
</feature>
<dbReference type="Pfam" id="PF16016">
    <property type="entry name" value="VASt"/>
    <property type="match status" value="1"/>
</dbReference>
<feature type="domain" description="VASt" evidence="5">
    <location>
        <begin position="180"/>
        <end position="362"/>
    </location>
</feature>
<evidence type="ECO:0000256" key="2">
    <source>
        <dbReference type="ARBA" id="ARBA00023136"/>
    </source>
</evidence>
<comment type="caution">
    <text evidence="6">The sequence shown here is derived from an EMBL/GenBank/DDBJ whole genome shotgun (WGS) entry which is preliminary data.</text>
</comment>
<evidence type="ECO:0000259" key="5">
    <source>
        <dbReference type="PROSITE" id="PS51778"/>
    </source>
</evidence>
<dbReference type="Proteomes" id="UP001054902">
    <property type="component" value="Unassembled WGS sequence"/>
</dbReference>
<keyword evidence="7" id="KW-1185">Reference proteome</keyword>
<name>A0AAD3HAK8_9STRA</name>
<evidence type="ECO:0000256" key="1">
    <source>
        <dbReference type="ARBA" id="ARBA00004370"/>
    </source>
</evidence>
<accession>A0AAD3HAK8</accession>
<dbReference type="GO" id="GO:0016020">
    <property type="term" value="C:membrane"/>
    <property type="evidence" value="ECO:0007669"/>
    <property type="project" value="UniProtKB-SubCell"/>
</dbReference>
<feature type="region of interest" description="Disordered" evidence="3">
    <location>
        <begin position="105"/>
        <end position="149"/>
    </location>
</feature>
<feature type="compositionally biased region" description="Basic and acidic residues" evidence="3">
    <location>
        <begin position="112"/>
        <end position="123"/>
    </location>
</feature>
<evidence type="ECO:0000313" key="6">
    <source>
        <dbReference type="EMBL" id="GFH56074.1"/>
    </source>
</evidence>
<sequence>MFGYERKIMIRIQELKHLSLHRSTSIRLLTPFISDQEDENEDQKDIHLQEYIFRSFRDRQQVISVIRDAYEKNTNESFQNQDLEQYIVKTQDGQRDFMTPLKKLMRKGSQARNDENRLDHESGDEASDMSPLRSRNSTLDESLSNYNLDEDDDHVADTVEKKEMDVKKEWTRVKELFAKEYSEVAVESRTLNVSMVNFLDTFIHDDASESIQKFQQDVIEDTDVQCSNWTLLHQQEGYSEFSRQLTANHMRKKARVGPSSVPLERRQVLKKFEKGFTIDTTLKLEGIPYGDTFEMHDRWLIESIDDNKINIEVRFKIHFIKTPMAIIRNTIMKQTRNEVSTWFTSYMEMVDSILGGDVQKKEAAADILPFDVSRLEAYIQVSITANLIFFVLILGLIAYVYILRHRVLRVENKIDVIAHAHKKMMEMIVQEKKKNIEWMRSNMYSRHG</sequence>
<dbReference type="AlphaFoldDB" id="A0AAD3HAK8"/>
<dbReference type="PANTHER" id="PTHR47666">
    <property type="entry name" value="PROTEIN VASCULAR ASSOCIATED DEATH 1, CHLOROPLASTIC"/>
    <property type="match status" value="1"/>
</dbReference>
<dbReference type="InterPro" id="IPR031968">
    <property type="entry name" value="VASt"/>
</dbReference>
<evidence type="ECO:0000256" key="3">
    <source>
        <dbReference type="SAM" id="MobiDB-lite"/>
    </source>
</evidence>
<proteinExistence type="predicted"/>
<feature type="compositionally biased region" description="Polar residues" evidence="3">
    <location>
        <begin position="133"/>
        <end position="147"/>
    </location>
</feature>
<dbReference type="EMBL" id="BLLK01000051">
    <property type="protein sequence ID" value="GFH56074.1"/>
    <property type="molecule type" value="Genomic_DNA"/>
</dbReference>
<organism evidence="6 7">
    <name type="scientific">Chaetoceros tenuissimus</name>
    <dbReference type="NCBI Taxonomy" id="426638"/>
    <lineage>
        <taxon>Eukaryota</taxon>
        <taxon>Sar</taxon>
        <taxon>Stramenopiles</taxon>
        <taxon>Ochrophyta</taxon>
        <taxon>Bacillariophyta</taxon>
        <taxon>Coscinodiscophyceae</taxon>
        <taxon>Chaetocerotophycidae</taxon>
        <taxon>Chaetocerotales</taxon>
        <taxon>Chaetocerotaceae</taxon>
        <taxon>Chaetoceros</taxon>
    </lineage>
</organism>
<dbReference type="PANTHER" id="PTHR47666:SF1">
    <property type="entry name" value="PROTEIN VASCULAR ASSOCIATED DEATH 1, CHLOROPLASTIC"/>
    <property type="match status" value="1"/>
</dbReference>
<comment type="subcellular location">
    <subcellularLocation>
        <location evidence="1">Membrane</location>
    </subcellularLocation>
</comment>
<keyword evidence="4" id="KW-0812">Transmembrane</keyword>
<keyword evidence="2 4" id="KW-0472">Membrane</keyword>
<reference evidence="6 7" key="1">
    <citation type="journal article" date="2021" name="Sci. Rep.">
        <title>The genome of the diatom Chaetoceros tenuissimus carries an ancient integrated fragment of an extant virus.</title>
        <authorList>
            <person name="Hongo Y."/>
            <person name="Kimura K."/>
            <person name="Takaki Y."/>
            <person name="Yoshida Y."/>
            <person name="Baba S."/>
            <person name="Kobayashi G."/>
            <person name="Nagasaki K."/>
            <person name="Hano T."/>
            <person name="Tomaru Y."/>
        </authorList>
    </citation>
    <scope>NUCLEOTIDE SEQUENCE [LARGE SCALE GENOMIC DNA]</scope>
    <source>
        <strain evidence="6 7">NIES-3715</strain>
    </source>
</reference>
<evidence type="ECO:0000313" key="7">
    <source>
        <dbReference type="Proteomes" id="UP001054902"/>
    </source>
</evidence>